<feature type="region of interest" description="Disordered" evidence="11">
    <location>
        <begin position="137"/>
        <end position="184"/>
    </location>
</feature>
<feature type="compositionally biased region" description="Polar residues" evidence="11">
    <location>
        <begin position="143"/>
        <end position="156"/>
    </location>
</feature>
<dbReference type="PRINTS" id="PR00344">
    <property type="entry name" value="BCTRLSENSOR"/>
</dbReference>
<dbReference type="InterPro" id="IPR051315">
    <property type="entry name" value="Bact_Chemotaxis_CheA"/>
</dbReference>
<gene>
    <name evidence="16" type="ORF">Ga0123461_0402</name>
</gene>
<dbReference type="InterPro" id="IPR001789">
    <property type="entry name" value="Sig_transdc_resp-reg_receiver"/>
</dbReference>
<dbReference type="Pfam" id="PF01584">
    <property type="entry name" value="CheW"/>
    <property type="match status" value="1"/>
</dbReference>
<sequence>MNDDLSGFSMMELFRVETENQAAVLSEGLLELERDPLAADTLEALMRAAHSIKGAARIISLDGAVRIAHQMEDCFVAAQGGLIVLGATAVDVLLSGVDMLSQISNLQESEANSWFEGHDVEINALVAGMAAILDAEPEEAEEQGSNSKRVQQSTAENDVDSAAKVKTPVVEDRPEDVGRDESKDRVLRLSSEHLDRMLALASEMQVEWQWLRPFSDSMLQLKRRLSELEKMLSGLEPSVSEVDSSTGSARLKSVQRKAEQCRLLLAEQQEDLEMHSRYVSSLSHRLYHQTVASRMRPFGDGVPGFRRMVRDLARDLGKKVRLEITGLETSVDRDILEKIESPLNHLIRNAIDHGLEIPEERRSQGKPEEGVIQLEAIHQSGMLRISVSDDGRGVDLDALREKVIRNGHATKEMVDRMTESELMSFLFLPKFTMKEKVTEISGRGVGLDIVASMIRDVRGTLHSSARNGAGMRFELLLPITLSVVRALLVDIGGEPYAFPLVHINRTLKCRIDEIERIEGRQYITLGSQQIGLVSAREVLGLPPEAGSSDSYSIVVVGTMESLYGLIVDDFLGERDLVEKVLNPRLGKVKDISAAAVTADGSPILIFDVNDLLRSIAKLIGDGKLGRVSQGGGSSGKAVAKRILVVDDSLTVREVERKLLVSRGYEVEVAVDGMDGLNTVRSGGFDLVISDVDMPRMDGIEFVSLIKSDVRLRDTPVIIVSYKESDEDRMRGLDAGADSYLTKSSFHDETLLETVVDLIGKAS</sequence>
<feature type="compositionally biased region" description="Basic and acidic residues" evidence="11">
    <location>
        <begin position="169"/>
        <end position="184"/>
    </location>
</feature>
<keyword evidence="5" id="KW-0808">Transferase</keyword>
<evidence type="ECO:0000256" key="5">
    <source>
        <dbReference type="ARBA" id="ARBA00022679"/>
    </source>
</evidence>
<feature type="domain" description="Histidine kinase" evidence="12">
    <location>
        <begin position="307"/>
        <end position="481"/>
    </location>
</feature>
<evidence type="ECO:0000259" key="14">
    <source>
        <dbReference type="PROSITE" id="PS50851"/>
    </source>
</evidence>
<keyword evidence="6 16" id="KW-0418">Kinase</keyword>
<dbReference type="EMBL" id="CP018799">
    <property type="protein sequence ID" value="ATX78843.1"/>
    <property type="molecule type" value="Genomic_DNA"/>
</dbReference>
<dbReference type="SUPFAM" id="SSF55874">
    <property type="entry name" value="ATPase domain of HSP90 chaperone/DNA topoisomerase II/histidine kinase"/>
    <property type="match status" value="1"/>
</dbReference>
<dbReference type="SMART" id="SM00073">
    <property type="entry name" value="HPT"/>
    <property type="match status" value="1"/>
</dbReference>
<keyword evidence="4 10" id="KW-0597">Phosphoprotein</keyword>
<dbReference type="SUPFAM" id="SSF47226">
    <property type="entry name" value="Histidine-containing phosphotransfer domain, HPT domain"/>
    <property type="match status" value="1"/>
</dbReference>
<dbReference type="Gene3D" id="1.20.120.160">
    <property type="entry name" value="HPT domain"/>
    <property type="match status" value="1"/>
</dbReference>
<feature type="modified residue" description="Phosphohistidine" evidence="9">
    <location>
        <position position="50"/>
    </location>
</feature>
<evidence type="ECO:0000256" key="3">
    <source>
        <dbReference type="ARBA" id="ARBA00021495"/>
    </source>
</evidence>
<feature type="domain" description="HPt" evidence="15">
    <location>
        <begin position="3"/>
        <end position="107"/>
    </location>
</feature>
<evidence type="ECO:0000256" key="9">
    <source>
        <dbReference type="PROSITE-ProRule" id="PRU00110"/>
    </source>
</evidence>
<dbReference type="GO" id="GO:0006935">
    <property type="term" value="P:chemotaxis"/>
    <property type="evidence" value="ECO:0007669"/>
    <property type="project" value="InterPro"/>
</dbReference>
<evidence type="ECO:0000256" key="10">
    <source>
        <dbReference type="PROSITE-ProRule" id="PRU00169"/>
    </source>
</evidence>
<dbReference type="FunFam" id="3.30.565.10:FF:000016">
    <property type="entry name" value="Chemotaxis protein CheA, putative"/>
    <property type="match status" value="1"/>
</dbReference>
<dbReference type="InterPro" id="IPR003594">
    <property type="entry name" value="HATPase_dom"/>
</dbReference>
<dbReference type="InterPro" id="IPR008207">
    <property type="entry name" value="Sig_transdc_His_kin_Hpt_dom"/>
</dbReference>
<dbReference type="SMART" id="SM00387">
    <property type="entry name" value="HATPase_c"/>
    <property type="match status" value="1"/>
</dbReference>
<keyword evidence="17" id="KW-1185">Reference proteome</keyword>
<name>A0A2K8KVQ4_MARES</name>
<feature type="domain" description="CheW-like" evidence="14">
    <location>
        <begin position="483"/>
        <end position="617"/>
    </location>
</feature>
<evidence type="ECO:0000256" key="2">
    <source>
        <dbReference type="ARBA" id="ARBA00012438"/>
    </source>
</evidence>
<evidence type="ECO:0000256" key="6">
    <source>
        <dbReference type="ARBA" id="ARBA00022777"/>
    </source>
</evidence>
<dbReference type="SUPFAM" id="SSF52172">
    <property type="entry name" value="CheY-like"/>
    <property type="match status" value="1"/>
</dbReference>
<accession>A0A2K8KVQ4</accession>
<feature type="domain" description="Response regulatory" evidence="13">
    <location>
        <begin position="641"/>
        <end position="757"/>
    </location>
</feature>
<comment type="function">
    <text evidence="8">Involved in the transmission of sensory signals from the chemoreceptors to the flagellar motors. CheA is autophosphorylated; it can transfer its phosphate group to either CheB or CheY.</text>
</comment>
<dbReference type="Pfam" id="PF00072">
    <property type="entry name" value="Response_reg"/>
    <property type="match status" value="1"/>
</dbReference>
<dbReference type="Pfam" id="PF02518">
    <property type="entry name" value="HATPase_c"/>
    <property type="match status" value="1"/>
</dbReference>
<dbReference type="InterPro" id="IPR036641">
    <property type="entry name" value="HPT_dom_sf"/>
</dbReference>
<dbReference type="AlphaFoldDB" id="A0A2K8KVQ4"/>
<dbReference type="InterPro" id="IPR004358">
    <property type="entry name" value="Sig_transdc_His_kin-like_C"/>
</dbReference>
<evidence type="ECO:0000259" key="12">
    <source>
        <dbReference type="PROSITE" id="PS50109"/>
    </source>
</evidence>
<dbReference type="SMART" id="SM00260">
    <property type="entry name" value="CheW"/>
    <property type="match status" value="1"/>
</dbReference>
<dbReference type="Proteomes" id="UP000231701">
    <property type="component" value="Chromosome"/>
</dbReference>
<dbReference type="Gene3D" id="3.40.50.2300">
    <property type="match status" value="1"/>
</dbReference>
<comment type="catalytic activity">
    <reaction evidence="1">
        <text>ATP + protein L-histidine = ADP + protein N-phospho-L-histidine.</text>
        <dbReference type="EC" id="2.7.13.3"/>
    </reaction>
</comment>
<evidence type="ECO:0000256" key="1">
    <source>
        <dbReference type="ARBA" id="ARBA00000085"/>
    </source>
</evidence>
<dbReference type="Pfam" id="PF01627">
    <property type="entry name" value="Hpt"/>
    <property type="match status" value="1"/>
</dbReference>
<evidence type="ECO:0000256" key="4">
    <source>
        <dbReference type="ARBA" id="ARBA00022553"/>
    </source>
</evidence>
<dbReference type="GO" id="GO:0000155">
    <property type="term" value="F:phosphorelay sensor kinase activity"/>
    <property type="evidence" value="ECO:0007669"/>
    <property type="project" value="UniProtKB-ARBA"/>
</dbReference>
<dbReference type="PANTHER" id="PTHR43395:SF1">
    <property type="entry name" value="CHEMOTAXIS PROTEIN CHEA"/>
    <property type="match status" value="1"/>
</dbReference>
<protein>
    <recommendedName>
        <fullName evidence="3">Chemotaxis protein CheA</fullName>
        <ecNumber evidence="2">2.7.13.3</ecNumber>
    </recommendedName>
</protein>
<evidence type="ECO:0000256" key="11">
    <source>
        <dbReference type="SAM" id="MobiDB-lite"/>
    </source>
</evidence>
<reference evidence="16 17" key="1">
    <citation type="submission" date="2016-12" db="EMBL/GenBank/DDBJ databases">
        <title>Isolation and genomic insights into novel planktonic Zetaproteobacteria from stratified waters of the Chesapeake Bay.</title>
        <authorList>
            <person name="McAllister S.M."/>
            <person name="Kato S."/>
            <person name="Chan C.S."/>
            <person name="Chiu B.K."/>
            <person name="Field E.K."/>
        </authorList>
    </citation>
    <scope>NUCLEOTIDE SEQUENCE [LARGE SCALE GENOMIC DNA]</scope>
    <source>
        <strain evidence="16 17">CP-5</strain>
    </source>
</reference>
<dbReference type="Gene3D" id="2.30.30.40">
    <property type="entry name" value="SH3 Domains"/>
    <property type="match status" value="1"/>
</dbReference>
<evidence type="ECO:0000259" key="15">
    <source>
        <dbReference type="PROSITE" id="PS50894"/>
    </source>
</evidence>
<dbReference type="SMART" id="SM00448">
    <property type="entry name" value="REC"/>
    <property type="match status" value="1"/>
</dbReference>
<feature type="modified residue" description="4-aspartylphosphate" evidence="10">
    <location>
        <position position="690"/>
    </location>
</feature>
<dbReference type="PROSITE" id="PS50894">
    <property type="entry name" value="HPT"/>
    <property type="match status" value="1"/>
</dbReference>
<evidence type="ECO:0000256" key="8">
    <source>
        <dbReference type="ARBA" id="ARBA00035100"/>
    </source>
</evidence>
<organism evidence="16 17">
    <name type="scientific">Mariprofundus aestuarium</name>
    <dbReference type="NCBI Taxonomy" id="1921086"/>
    <lineage>
        <taxon>Bacteria</taxon>
        <taxon>Pseudomonadati</taxon>
        <taxon>Pseudomonadota</taxon>
        <taxon>Candidatius Mariprofundia</taxon>
        <taxon>Mariprofundales</taxon>
        <taxon>Mariprofundaceae</taxon>
        <taxon>Mariprofundus</taxon>
    </lineage>
</organism>
<proteinExistence type="predicted"/>
<evidence type="ECO:0000313" key="16">
    <source>
        <dbReference type="EMBL" id="ATX78843.1"/>
    </source>
</evidence>
<evidence type="ECO:0000256" key="7">
    <source>
        <dbReference type="ARBA" id="ARBA00023012"/>
    </source>
</evidence>
<dbReference type="RefSeq" id="WP_198507092.1">
    <property type="nucleotide sequence ID" value="NZ_CP018799.1"/>
</dbReference>
<evidence type="ECO:0000313" key="17">
    <source>
        <dbReference type="Proteomes" id="UP000231701"/>
    </source>
</evidence>
<dbReference type="PROSITE" id="PS50109">
    <property type="entry name" value="HIS_KIN"/>
    <property type="match status" value="1"/>
</dbReference>
<dbReference type="InterPro" id="IPR011006">
    <property type="entry name" value="CheY-like_superfamily"/>
</dbReference>
<dbReference type="SUPFAM" id="SSF50341">
    <property type="entry name" value="CheW-like"/>
    <property type="match status" value="1"/>
</dbReference>
<dbReference type="InterPro" id="IPR002545">
    <property type="entry name" value="CheW-lke_dom"/>
</dbReference>
<dbReference type="Gene3D" id="3.30.565.10">
    <property type="entry name" value="Histidine kinase-like ATPase, C-terminal domain"/>
    <property type="match status" value="1"/>
</dbReference>
<dbReference type="InterPro" id="IPR036890">
    <property type="entry name" value="HATPase_C_sf"/>
</dbReference>
<dbReference type="InterPro" id="IPR036061">
    <property type="entry name" value="CheW-like_dom_sf"/>
</dbReference>
<dbReference type="PROSITE" id="PS50110">
    <property type="entry name" value="RESPONSE_REGULATORY"/>
    <property type="match status" value="1"/>
</dbReference>
<keyword evidence="7" id="KW-0902">Two-component regulatory system</keyword>
<dbReference type="PANTHER" id="PTHR43395">
    <property type="entry name" value="SENSOR HISTIDINE KINASE CHEA"/>
    <property type="match status" value="1"/>
</dbReference>
<dbReference type="CDD" id="cd00088">
    <property type="entry name" value="HPT"/>
    <property type="match status" value="1"/>
</dbReference>
<dbReference type="InterPro" id="IPR005467">
    <property type="entry name" value="His_kinase_dom"/>
</dbReference>
<dbReference type="KEGG" id="maes:Ga0123461_0402"/>
<dbReference type="PROSITE" id="PS50851">
    <property type="entry name" value="CHEW"/>
    <property type="match status" value="1"/>
</dbReference>
<evidence type="ECO:0000259" key="13">
    <source>
        <dbReference type="PROSITE" id="PS50110"/>
    </source>
</evidence>
<dbReference type="EC" id="2.7.13.3" evidence="2"/>